<sequence length="19" mass="2255">MVRARMVRVVLWLGLVWLG</sequence>
<reference evidence="1" key="1">
    <citation type="submission" date="2014-11" db="EMBL/GenBank/DDBJ databases">
        <authorList>
            <person name="Amaro Gonzalez C."/>
        </authorList>
    </citation>
    <scope>NUCLEOTIDE SEQUENCE</scope>
</reference>
<accession>A0A0E9QEB6</accession>
<dbReference type="EMBL" id="GBXM01093443">
    <property type="protein sequence ID" value="JAH15134.1"/>
    <property type="molecule type" value="Transcribed_RNA"/>
</dbReference>
<name>A0A0E9QEB6_ANGAN</name>
<reference evidence="1" key="2">
    <citation type="journal article" date="2015" name="Fish Shellfish Immunol.">
        <title>Early steps in the European eel (Anguilla anguilla)-Vibrio vulnificus interaction in the gills: Role of the RtxA13 toxin.</title>
        <authorList>
            <person name="Callol A."/>
            <person name="Pajuelo D."/>
            <person name="Ebbesson L."/>
            <person name="Teles M."/>
            <person name="MacKenzie S."/>
            <person name="Amaro C."/>
        </authorList>
    </citation>
    <scope>NUCLEOTIDE SEQUENCE</scope>
</reference>
<evidence type="ECO:0000313" key="1">
    <source>
        <dbReference type="EMBL" id="JAH15134.1"/>
    </source>
</evidence>
<dbReference type="AlphaFoldDB" id="A0A0E9QEB6"/>
<protein>
    <submittedName>
        <fullName evidence="1">Uncharacterized protein</fullName>
    </submittedName>
</protein>
<proteinExistence type="predicted"/>
<organism evidence="1">
    <name type="scientific">Anguilla anguilla</name>
    <name type="common">European freshwater eel</name>
    <name type="synonym">Muraena anguilla</name>
    <dbReference type="NCBI Taxonomy" id="7936"/>
    <lineage>
        <taxon>Eukaryota</taxon>
        <taxon>Metazoa</taxon>
        <taxon>Chordata</taxon>
        <taxon>Craniata</taxon>
        <taxon>Vertebrata</taxon>
        <taxon>Euteleostomi</taxon>
        <taxon>Actinopterygii</taxon>
        <taxon>Neopterygii</taxon>
        <taxon>Teleostei</taxon>
        <taxon>Anguilliformes</taxon>
        <taxon>Anguillidae</taxon>
        <taxon>Anguilla</taxon>
    </lineage>
</organism>